<proteinExistence type="predicted"/>
<feature type="region of interest" description="Disordered" evidence="1">
    <location>
        <begin position="89"/>
        <end position="173"/>
    </location>
</feature>
<name>A0A2G9U9C8_TELCI</name>
<dbReference type="AlphaFoldDB" id="A0A2G9U9C8"/>
<feature type="compositionally biased region" description="Basic and acidic residues" evidence="1">
    <location>
        <begin position="106"/>
        <end position="117"/>
    </location>
</feature>
<protein>
    <submittedName>
        <fullName evidence="2">Uncharacterized protein</fullName>
    </submittedName>
</protein>
<evidence type="ECO:0000256" key="1">
    <source>
        <dbReference type="SAM" id="MobiDB-lite"/>
    </source>
</evidence>
<feature type="region of interest" description="Disordered" evidence="1">
    <location>
        <begin position="31"/>
        <end position="57"/>
    </location>
</feature>
<keyword evidence="3" id="KW-1185">Reference proteome</keyword>
<dbReference type="EMBL" id="KZ347976">
    <property type="protein sequence ID" value="PIO66866.1"/>
    <property type="molecule type" value="Genomic_DNA"/>
</dbReference>
<sequence>MPAGSGACTEVGRAKIIVPFASPRIAEVQCNAHKKKRPDRFKRARQKRVKEVKREVDGMLVPQRNKALPLKNVIHGSKTVAAALAAALGSSPSATDGSQTVPLAEQRVEVQEERTESAHCSGTSAQPNAARSKKNSANENGEEEETELALGSTSKKPRLSTVTNVGTEGLNKVDSVGSDYFRRRLRPPR</sequence>
<organism evidence="2 3">
    <name type="scientific">Teladorsagia circumcincta</name>
    <name type="common">Brown stomach worm</name>
    <name type="synonym">Ostertagia circumcincta</name>
    <dbReference type="NCBI Taxonomy" id="45464"/>
    <lineage>
        <taxon>Eukaryota</taxon>
        <taxon>Metazoa</taxon>
        <taxon>Ecdysozoa</taxon>
        <taxon>Nematoda</taxon>
        <taxon>Chromadorea</taxon>
        <taxon>Rhabditida</taxon>
        <taxon>Rhabditina</taxon>
        <taxon>Rhabditomorpha</taxon>
        <taxon>Strongyloidea</taxon>
        <taxon>Trichostrongylidae</taxon>
        <taxon>Teladorsagia</taxon>
    </lineage>
</organism>
<feature type="compositionally biased region" description="Polar residues" evidence="1">
    <location>
        <begin position="90"/>
        <end position="101"/>
    </location>
</feature>
<dbReference type="OrthoDB" id="5876721at2759"/>
<evidence type="ECO:0000313" key="3">
    <source>
        <dbReference type="Proteomes" id="UP000230423"/>
    </source>
</evidence>
<feature type="compositionally biased region" description="Basic residues" evidence="1">
    <location>
        <begin position="32"/>
        <end position="51"/>
    </location>
</feature>
<accession>A0A2G9U9C8</accession>
<evidence type="ECO:0000313" key="2">
    <source>
        <dbReference type="EMBL" id="PIO66866.1"/>
    </source>
</evidence>
<feature type="compositionally biased region" description="Polar residues" evidence="1">
    <location>
        <begin position="118"/>
        <end position="129"/>
    </location>
</feature>
<reference evidence="2 3" key="1">
    <citation type="submission" date="2015-09" db="EMBL/GenBank/DDBJ databases">
        <title>Draft genome of the parasitic nematode Teladorsagia circumcincta isolate WARC Sus (inbred).</title>
        <authorList>
            <person name="Mitreva M."/>
        </authorList>
    </citation>
    <scope>NUCLEOTIDE SEQUENCE [LARGE SCALE GENOMIC DNA]</scope>
    <source>
        <strain evidence="2 3">S</strain>
    </source>
</reference>
<gene>
    <name evidence="2" type="ORF">TELCIR_11403</name>
</gene>
<dbReference type="Proteomes" id="UP000230423">
    <property type="component" value="Unassembled WGS sequence"/>
</dbReference>